<accession>A0ABU1AMA4</accession>
<dbReference type="PANTHER" id="PTHR43312">
    <property type="entry name" value="D-THREO-ALDOSE 1-DEHYDROGENASE"/>
    <property type="match status" value="1"/>
</dbReference>
<dbReference type="InterPro" id="IPR053135">
    <property type="entry name" value="AKR2_Oxidoreductase"/>
</dbReference>
<dbReference type="RefSeq" id="WP_308986377.1">
    <property type="nucleotide sequence ID" value="NZ_JARXIC010000038.1"/>
</dbReference>
<proteinExistence type="predicted"/>
<dbReference type="PANTHER" id="PTHR43312:SF1">
    <property type="entry name" value="NADP-DEPENDENT OXIDOREDUCTASE DOMAIN-CONTAINING PROTEIN"/>
    <property type="match status" value="1"/>
</dbReference>
<evidence type="ECO:0000313" key="3">
    <source>
        <dbReference type="Proteomes" id="UP001243717"/>
    </source>
</evidence>
<evidence type="ECO:0000313" key="2">
    <source>
        <dbReference type="EMBL" id="MDQ8195932.1"/>
    </source>
</evidence>
<dbReference type="SUPFAM" id="SSF51430">
    <property type="entry name" value="NAD(P)-linked oxidoreductase"/>
    <property type="match status" value="1"/>
</dbReference>
<reference evidence="2 3" key="1">
    <citation type="submission" date="2023-04" db="EMBL/GenBank/DDBJ databases">
        <title>A novel bacteria isolated from coastal sediment.</title>
        <authorList>
            <person name="Liu X.-J."/>
            <person name="Du Z.-J."/>
        </authorList>
    </citation>
    <scope>NUCLEOTIDE SEQUENCE [LARGE SCALE GENOMIC DNA]</scope>
    <source>
        <strain evidence="2 3">SDUM461004</strain>
    </source>
</reference>
<feature type="domain" description="NADP-dependent oxidoreductase" evidence="1">
    <location>
        <begin position="14"/>
        <end position="216"/>
    </location>
</feature>
<gene>
    <name evidence="2" type="ORF">QEH59_15970</name>
</gene>
<name>A0ABU1AMA4_9BACT</name>
<dbReference type="InterPro" id="IPR036812">
    <property type="entry name" value="NAD(P)_OxRdtase_dom_sf"/>
</dbReference>
<dbReference type="EMBL" id="JARXIC010000038">
    <property type="protein sequence ID" value="MDQ8195932.1"/>
    <property type="molecule type" value="Genomic_DNA"/>
</dbReference>
<dbReference type="InterPro" id="IPR023210">
    <property type="entry name" value="NADP_OxRdtase_dom"/>
</dbReference>
<evidence type="ECO:0000259" key="1">
    <source>
        <dbReference type="Pfam" id="PF00248"/>
    </source>
</evidence>
<keyword evidence="3" id="KW-1185">Reference proteome</keyword>
<dbReference type="Gene3D" id="3.20.20.100">
    <property type="entry name" value="NADP-dependent oxidoreductase domain"/>
    <property type="match status" value="1"/>
</dbReference>
<sequence length="287" mass="31251">MTTQHNLSATLWSKLGLGTGTLASLGRAAKITDVRQIISSMLDCSAKVIDTADTYGSGDCERLLGRVLREERDAFTLVTKAGYRHANLPGPLGPLNQVIKKGIQRFVKKPNFDPTYLVACLDNSLARLKTDRVEAFLLHDASLESVTDESVLSECVKFRKSGKTRLVGISSESPEVLSAAIASGVFSVIESPANLMVIEAMRPVWQEAEARGIHVIGNHVFSPTCLRLPGITHEQLMRASVALLPKSSTVLCGTRNSRHFTQTNEWANDPLPSVEAEKLLFNLGNLI</sequence>
<dbReference type="Pfam" id="PF00248">
    <property type="entry name" value="Aldo_ket_red"/>
    <property type="match status" value="1"/>
</dbReference>
<protein>
    <submittedName>
        <fullName evidence="2">Aldo/keto reductase</fullName>
    </submittedName>
</protein>
<organism evidence="2 3">
    <name type="scientific">Thalassobacterium sedimentorum</name>
    <dbReference type="NCBI Taxonomy" id="3041258"/>
    <lineage>
        <taxon>Bacteria</taxon>
        <taxon>Pseudomonadati</taxon>
        <taxon>Verrucomicrobiota</taxon>
        <taxon>Opitutia</taxon>
        <taxon>Puniceicoccales</taxon>
        <taxon>Coraliomargaritaceae</taxon>
        <taxon>Thalassobacterium</taxon>
    </lineage>
</organism>
<comment type="caution">
    <text evidence="2">The sequence shown here is derived from an EMBL/GenBank/DDBJ whole genome shotgun (WGS) entry which is preliminary data.</text>
</comment>
<dbReference type="Proteomes" id="UP001243717">
    <property type="component" value="Unassembled WGS sequence"/>
</dbReference>